<evidence type="ECO:0000256" key="1">
    <source>
        <dbReference type="SAM" id="MobiDB-lite"/>
    </source>
</evidence>
<dbReference type="AlphaFoldDB" id="A0A0B2WZV6"/>
<dbReference type="HOGENOM" id="CLU_1115967_0_0_1"/>
<comment type="caution">
    <text evidence="3">The sequence shown here is derived from an EMBL/GenBank/DDBJ whole genome shotgun (WGS) entry which is preliminary data.</text>
</comment>
<evidence type="ECO:0000256" key="2">
    <source>
        <dbReference type="SAM" id="Phobius"/>
    </source>
</evidence>
<protein>
    <submittedName>
        <fullName evidence="3">Uncharacterized protein</fullName>
    </submittedName>
</protein>
<organism evidence="3 4">
    <name type="scientific">Metarhizium album (strain ARSEF 1941)</name>
    <dbReference type="NCBI Taxonomy" id="1081103"/>
    <lineage>
        <taxon>Eukaryota</taxon>
        <taxon>Fungi</taxon>
        <taxon>Dikarya</taxon>
        <taxon>Ascomycota</taxon>
        <taxon>Pezizomycotina</taxon>
        <taxon>Sordariomycetes</taxon>
        <taxon>Hypocreomycetidae</taxon>
        <taxon>Hypocreales</taxon>
        <taxon>Clavicipitaceae</taxon>
        <taxon>Metarhizium</taxon>
    </lineage>
</organism>
<dbReference type="EMBL" id="AZHE01000007">
    <property type="protein sequence ID" value="KHN98365.1"/>
    <property type="molecule type" value="Genomic_DNA"/>
</dbReference>
<keyword evidence="4" id="KW-1185">Reference proteome</keyword>
<name>A0A0B2WZV6_METAS</name>
<evidence type="ECO:0000313" key="4">
    <source>
        <dbReference type="Proteomes" id="UP000030816"/>
    </source>
</evidence>
<proteinExistence type="predicted"/>
<dbReference type="OrthoDB" id="3537340at2759"/>
<keyword evidence="2" id="KW-0812">Transmembrane</keyword>
<keyword evidence="2" id="KW-1133">Transmembrane helix</keyword>
<keyword evidence="2" id="KW-0472">Membrane</keyword>
<reference evidence="3 4" key="1">
    <citation type="journal article" date="2014" name="Proc. Natl. Acad. Sci. U.S.A.">
        <title>Trajectory and genomic determinants of fungal-pathogen speciation and host adaptation.</title>
        <authorList>
            <person name="Hu X."/>
            <person name="Xiao G."/>
            <person name="Zheng P."/>
            <person name="Shang Y."/>
            <person name="Su Y."/>
            <person name="Zhang X."/>
            <person name="Liu X."/>
            <person name="Zhan S."/>
            <person name="St Leger R.J."/>
            <person name="Wang C."/>
        </authorList>
    </citation>
    <scope>NUCLEOTIDE SEQUENCE [LARGE SCALE GENOMIC DNA]</scope>
    <source>
        <strain evidence="3 4">ARSEF 1941</strain>
    </source>
</reference>
<accession>A0A0B2WZV6</accession>
<sequence length="249" mass="28090">MASSFHFDAQLCKEHVQFASYLEKWNFRIIYWTMFAVNLIVLFFGSWVYSKLFSRVHGRRRDGGVRPFGAAILRRRRPHVIVLVDMDHAASRLTGRHYRGHLGPVPSPEKSQAPVSPIDFTHRLLPTVGNPLSHRADLEPDPGHWHWERRQVQKLPGLAGNSSDEEQGPRISQANTIANPGHEEKCEDVHAEFIGFTVQGGPVVRFTQPVAEMRQGEFLGRDDDGGSTFAFPRGSIRFETGPSNMTASH</sequence>
<dbReference type="GeneID" id="63737944"/>
<feature type="transmembrane region" description="Helical" evidence="2">
    <location>
        <begin position="29"/>
        <end position="50"/>
    </location>
</feature>
<dbReference type="RefSeq" id="XP_040679431.1">
    <property type="nucleotide sequence ID" value="XM_040822288.1"/>
</dbReference>
<dbReference type="Proteomes" id="UP000030816">
    <property type="component" value="Unassembled WGS sequence"/>
</dbReference>
<feature type="region of interest" description="Disordered" evidence="1">
    <location>
        <begin position="218"/>
        <end position="249"/>
    </location>
</feature>
<gene>
    <name evidence="3" type="ORF">MAM_03489</name>
</gene>
<evidence type="ECO:0000313" key="3">
    <source>
        <dbReference type="EMBL" id="KHN98365.1"/>
    </source>
</evidence>